<dbReference type="InterPro" id="IPR029045">
    <property type="entry name" value="ClpP/crotonase-like_dom_sf"/>
</dbReference>
<comment type="similarity">
    <text evidence="1">Belongs to the enoyl-CoA hydratase/isomerase family.</text>
</comment>
<reference evidence="2 3" key="1">
    <citation type="submission" date="2022-04" db="EMBL/GenBank/DDBJ databases">
        <authorList>
            <person name="Huq M.A."/>
        </authorList>
    </citation>
    <scope>NUCLEOTIDE SEQUENCE [LARGE SCALE GENOMIC DNA]</scope>
    <source>
        <strain evidence="2 3">MAH-33</strain>
    </source>
</reference>
<dbReference type="CDD" id="cd06558">
    <property type="entry name" value="crotonase-like"/>
    <property type="match status" value="1"/>
</dbReference>
<dbReference type="InterPro" id="IPR051683">
    <property type="entry name" value="Enoyl-CoA_Hydratase/Isomerase"/>
</dbReference>
<sequence>MTSREGTAAMLQSAPDESYLVDTQDGVLRLSFNRPQQGNAIPKAMVPLLTDLFRAAQADRTVRCILVRGEGKVFSAGGDVAGFADSIKQDVAVRQSDFARRLPLARALVEAIVAFDRPIVVSVRGAAAGAGLFYPLIADYAIGDDSATFVFAHQRVGLSPDGGVTAVLPQVVGTRMARMLLITGAKVDSVEALRLGMLHKIVRADALDEEAMKIARRLAQAPQLAVVQAKRLVNDAAARSLAQILDAETDGIVACVGDADFEEGVTAFLEKRAPAFPSAR</sequence>
<evidence type="ECO:0000256" key="1">
    <source>
        <dbReference type="ARBA" id="ARBA00005254"/>
    </source>
</evidence>
<organism evidence="2 3">
    <name type="scientific">Sphingobium agri</name>
    <dbReference type="NCBI Taxonomy" id="2933566"/>
    <lineage>
        <taxon>Bacteria</taxon>
        <taxon>Pseudomonadati</taxon>
        <taxon>Pseudomonadota</taxon>
        <taxon>Alphaproteobacteria</taxon>
        <taxon>Sphingomonadales</taxon>
        <taxon>Sphingomonadaceae</taxon>
        <taxon>Sphingobium</taxon>
    </lineage>
</organism>
<dbReference type="PANTHER" id="PTHR42964">
    <property type="entry name" value="ENOYL-COA HYDRATASE"/>
    <property type="match status" value="1"/>
</dbReference>
<dbReference type="Gene3D" id="1.10.12.10">
    <property type="entry name" value="Lyase 2-enoyl-coa Hydratase, Chain A, domain 2"/>
    <property type="match status" value="1"/>
</dbReference>
<keyword evidence="3" id="KW-1185">Reference proteome</keyword>
<evidence type="ECO:0000313" key="3">
    <source>
        <dbReference type="Proteomes" id="UP001203512"/>
    </source>
</evidence>
<dbReference type="Pfam" id="PF00378">
    <property type="entry name" value="ECH_1"/>
    <property type="match status" value="1"/>
</dbReference>
<dbReference type="Gene3D" id="3.90.226.10">
    <property type="entry name" value="2-enoyl-CoA Hydratase, Chain A, domain 1"/>
    <property type="match status" value="1"/>
</dbReference>
<dbReference type="SUPFAM" id="SSF52096">
    <property type="entry name" value="ClpP/crotonase"/>
    <property type="match status" value="1"/>
</dbReference>
<dbReference type="RefSeq" id="WP_247229477.1">
    <property type="nucleotide sequence ID" value="NZ_JALKHS010000002.1"/>
</dbReference>
<dbReference type="Proteomes" id="UP001203512">
    <property type="component" value="Unassembled WGS sequence"/>
</dbReference>
<dbReference type="InterPro" id="IPR001753">
    <property type="entry name" value="Enoyl-CoA_hydra/iso"/>
</dbReference>
<dbReference type="EMBL" id="JALKHS010000002">
    <property type="protein sequence ID" value="MCK0530052.1"/>
    <property type="molecule type" value="Genomic_DNA"/>
</dbReference>
<gene>
    <name evidence="2" type="ORF">MU848_00475</name>
</gene>
<name>A0ABT0DST1_9SPHN</name>
<comment type="caution">
    <text evidence="2">The sequence shown here is derived from an EMBL/GenBank/DDBJ whole genome shotgun (WGS) entry which is preliminary data.</text>
</comment>
<dbReference type="PANTHER" id="PTHR42964:SF1">
    <property type="entry name" value="POLYKETIDE BIOSYNTHESIS ENOYL-COA HYDRATASE PKSH-RELATED"/>
    <property type="match status" value="1"/>
</dbReference>
<accession>A0ABT0DST1</accession>
<evidence type="ECO:0000313" key="2">
    <source>
        <dbReference type="EMBL" id="MCK0530052.1"/>
    </source>
</evidence>
<dbReference type="InterPro" id="IPR014748">
    <property type="entry name" value="Enoyl-CoA_hydra_C"/>
</dbReference>
<proteinExistence type="inferred from homology"/>
<protein>
    <submittedName>
        <fullName evidence="2">Enoyl-CoA hydratase-related protein</fullName>
    </submittedName>
</protein>